<proteinExistence type="predicted"/>
<gene>
    <name evidence="2" type="ORF">EB796_002697</name>
</gene>
<organism evidence="2 3">
    <name type="scientific">Bugula neritina</name>
    <name type="common">Brown bryozoan</name>
    <name type="synonym">Sertularia neritina</name>
    <dbReference type="NCBI Taxonomy" id="10212"/>
    <lineage>
        <taxon>Eukaryota</taxon>
        <taxon>Metazoa</taxon>
        <taxon>Spiralia</taxon>
        <taxon>Lophotrochozoa</taxon>
        <taxon>Bryozoa</taxon>
        <taxon>Gymnolaemata</taxon>
        <taxon>Cheilostomatida</taxon>
        <taxon>Flustrina</taxon>
        <taxon>Buguloidea</taxon>
        <taxon>Bugulidae</taxon>
        <taxon>Bugula</taxon>
    </lineage>
</organism>
<dbReference type="EMBL" id="VXIV02000319">
    <property type="protein sequence ID" value="KAF6038997.1"/>
    <property type="molecule type" value="Genomic_DNA"/>
</dbReference>
<feature type="compositionally biased region" description="Basic and acidic residues" evidence="1">
    <location>
        <begin position="101"/>
        <end position="111"/>
    </location>
</feature>
<reference evidence="2" key="1">
    <citation type="submission" date="2020-06" db="EMBL/GenBank/DDBJ databases">
        <title>Draft genome of Bugula neritina, a colonial animal packing powerful symbionts and potential medicines.</title>
        <authorList>
            <person name="Rayko M."/>
        </authorList>
    </citation>
    <scope>NUCLEOTIDE SEQUENCE [LARGE SCALE GENOMIC DNA]</scope>
    <source>
        <strain evidence="2">Kwan_BN1</strain>
    </source>
</reference>
<keyword evidence="3" id="KW-1185">Reference proteome</keyword>
<evidence type="ECO:0000313" key="2">
    <source>
        <dbReference type="EMBL" id="KAF6038997.1"/>
    </source>
</evidence>
<feature type="region of interest" description="Disordered" evidence="1">
    <location>
        <begin position="100"/>
        <end position="123"/>
    </location>
</feature>
<name>A0A7J7KKY8_BUGNE</name>
<sequence>MKRRAITKNQNVSQDVVQEVSSVSEPVGLKVDPLPIRPPPVESPLLESSWTLPSPPFNQPPEMTRTDVLAGNPSVHNQTSSIGSAKLVSDLPEVSKLMQAGEDRHSEEREALSCSSDEDTSHPNKFPVQIEYHGSKQCIYRRQPTRSGFKVKPQIASVYSPYSDSLCQPQATYTKYYQKDIVRICRCGQYSQMEGALSHGRNNDCDGYEIHYSQKCKWKAYDDFKTGARVLIRLCKCYKPT</sequence>
<comment type="caution">
    <text evidence="2">The sequence shown here is derived from an EMBL/GenBank/DDBJ whole genome shotgun (WGS) entry which is preliminary data.</text>
</comment>
<accession>A0A7J7KKY8</accession>
<evidence type="ECO:0000313" key="3">
    <source>
        <dbReference type="Proteomes" id="UP000593567"/>
    </source>
</evidence>
<feature type="region of interest" description="Disordered" evidence="1">
    <location>
        <begin position="22"/>
        <end position="54"/>
    </location>
</feature>
<dbReference type="Proteomes" id="UP000593567">
    <property type="component" value="Unassembled WGS sequence"/>
</dbReference>
<protein>
    <submittedName>
        <fullName evidence="2">Uncharacterized protein</fullName>
    </submittedName>
</protein>
<dbReference type="AlphaFoldDB" id="A0A7J7KKY8"/>
<evidence type="ECO:0000256" key="1">
    <source>
        <dbReference type="SAM" id="MobiDB-lite"/>
    </source>
</evidence>